<dbReference type="GO" id="GO:0003677">
    <property type="term" value="F:DNA binding"/>
    <property type="evidence" value="ECO:0007669"/>
    <property type="project" value="UniProtKB-KW"/>
</dbReference>
<organism evidence="2 3">
    <name type="scientific">Hymenobacter persicinus</name>
    <dbReference type="NCBI Taxonomy" id="2025506"/>
    <lineage>
        <taxon>Bacteria</taxon>
        <taxon>Pseudomonadati</taxon>
        <taxon>Bacteroidota</taxon>
        <taxon>Cytophagia</taxon>
        <taxon>Cytophagales</taxon>
        <taxon>Hymenobacteraceae</taxon>
        <taxon>Hymenobacter</taxon>
    </lineage>
</organism>
<comment type="caution">
    <text evidence="2">The sequence shown here is derived from an EMBL/GenBank/DDBJ whole genome shotgun (WGS) entry which is preliminary data.</text>
</comment>
<dbReference type="InterPro" id="IPR041657">
    <property type="entry name" value="HTH_17"/>
</dbReference>
<dbReference type="AlphaFoldDB" id="A0A4Q5LFZ3"/>
<feature type="domain" description="Helix-turn-helix" evidence="1">
    <location>
        <begin position="50"/>
        <end position="99"/>
    </location>
</feature>
<reference evidence="2 3" key="1">
    <citation type="submission" date="2019-02" db="EMBL/GenBank/DDBJ databases">
        <title>Bacterial novel species isolated from soil.</title>
        <authorList>
            <person name="Jung H.-Y."/>
        </authorList>
    </citation>
    <scope>NUCLEOTIDE SEQUENCE [LARGE SCALE GENOMIC DNA]</scope>
    <source>
        <strain evidence="2 3">1-3-3-3</strain>
    </source>
</reference>
<proteinExistence type="predicted"/>
<protein>
    <submittedName>
        <fullName evidence="2">DNA-binding protein</fullName>
    </submittedName>
</protein>
<dbReference type="Proteomes" id="UP000294155">
    <property type="component" value="Unassembled WGS sequence"/>
</dbReference>
<accession>A0A4Q5LFZ3</accession>
<keyword evidence="2" id="KW-0238">DNA-binding</keyword>
<sequence>MKYPPPLQEATLIVLSLPQFQDLFNSLLDEKLSPFVQAIKAGGKQGGVEYMTTQQALDFMHLSKPTLNKLRREGRITAYNSSDKRVLYKRSELAAYLDAAKQKGGTVNAG</sequence>
<keyword evidence="3" id="KW-1185">Reference proteome</keyword>
<gene>
    <name evidence="2" type="ORF">EWM57_02410</name>
</gene>
<evidence type="ECO:0000313" key="2">
    <source>
        <dbReference type="EMBL" id="RYU83814.1"/>
    </source>
</evidence>
<dbReference type="Pfam" id="PF12728">
    <property type="entry name" value="HTH_17"/>
    <property type="match status" value="1"/>
</dbReference>
<name>A0A4Q5LFZ3_9BACT</name>
<dbReference type="RefSeq" id="WP_129919527.1">
    <property type="nucleotide sequence ID" value="NZ_SEWE01000003.1"/>
</dbReference>
<evidence type="ECO:0000313" key="3">
    <source>
        <dbReference type="Proteomes" id="UP000294155"/>
    </source>
</evidence>
<evidence type="ECO:0000259" key="1">
    <source>
        <dbReference type="Pfam" id="PF12728"/>
    </source>
</evidence>
<dbReference type="EMBL" id="SEWE01000003">
    <property type="protein sequence ID" value="RYU83814.1"/>
    <property type="molecule type" value="Genomic_DNA"/>
</dbReference>
<dbReference type="OrthoDB" id="886362at2"/>